<dbReference type="EMBL" id="PJQY01000291">
    <property type="protein sequence ID" value="PQQ13562.1"/>
    <property type="molecule type" value="Genomic_DNA"/>
</dbReference>
<name>A0A314YXL6_PRUYE</name>
<dbReference type="Proteomes" id="UP000250321">
    <property type="component" value="Unassembled WGS sequence"/>
</dbReference>
<keyword evidence="2" id="KW-1185">Reference proteome</keyword>
<protein>
    <submittedName>
        <fullName evidence="1">Uncharacterized protein</fullName>
    </submittedName>
</protein>
<evidence type="ECO:0000313" key="1">
    <source>
        <dbReference type="EMBL" id="PQQ13562.1"/>
    </source>
</evidence>
<accession>A0A314YXL6</accession>
<comment type="caution">
    <text evidence="1">The sequence shown here is derived from an EMBL/GenBank/DDBJ whole genome shotgun (WGS) entry which is preliminary data.</text>
</comment>
<gene>
    <name evidence="1" type="ORF">Pyn_34244</name>
</gene>
<sequence length="95" mass="10513">MNTSNDSLVNALVKATTTTNRLQQTAQSVKRNQTEALQPGTSQIVVTQMGVSSSRPNRPSYVSTWDPESYGTQSKIIFNMKVISSPQGYFSQLQR</sequence>
<evidence type="ECO:0000313" key="2">
    <source>
        <dbReference type="Proteomes" id="UP000250321"/>
    </source>
</evidence>
<dbReference type="AlphaFoldDB" id="A0A314YXL6"/>
<reference evidence="1 2" key="1">
    <citation type="submission" date="2018-02" db="EMBL/GenBank/DDBJ databases">
        <title>Draft genome of wild Prunus yedoensis var. nudiflora.</title>
        <authorList>
            <person name="Baek S."/>
            <person name="Kim J.-H."/>
            <person name="Choi K."/>
            <person name="Kim G.-B."/>
            <person name="Cho A."/>
            <person name="Jang H."/>
            <person name="Shin C.-H."/>
            <person name="Yu H.-J."/>
            <person name="Mun J.-H."/>
        </authorList>
    </citation>
    <scope>NUCLEOTIDE SEQUENCE [LARGE SCALE GENOMIC DNA]</scope>
    <source>
        <strain evidence="2">cv. Jeju island</strain>
        <tissue evidence="1">Leaf</tissue>
    </source>
</reference>
<organism evidence="1 2">
    <name type="scientific">Prunus yedoensis var. nudiflora</name>
    <dbReference type="NCBI Taxonomy" id="2094558"/>
    <lineage>
        <taxon>Eukaryota</taxon>
        <taxon>Viridiplantae</taxon>
        <taxon>Streptophyta</taxon>
        <taxon>Embryophyta</taxon>
        <taxon>Tracheophyta</taxon>
        <taxon>Spermatophyta</taxon>
        <taxon>Magnoliopsida</taxon>
        <taxon>eudicotyledons</taxon>
        <taxon>Gunneridae</taxon>
        <taxon>Pentapetalae</taxon>
        <taxon>rosids</taxon>
        <taxon>fabids</taxon>
        <taxon>Rosales</taxon>
        <taxon>Rosaceae</taxon>
        <taxon>Amygdaloideae</taxon>
        <taxon>Amygdaleae</taxon>
        <taxon>Prunus</taxon>
    </lineage>
</organism>
<proteinExistence type="predicted"/>